<reference evidence="2 3" key="1">
    <citation type="journal article" date="2020" name="Cell Host Microbe">
        <title>Functional and Genomic Variation between Human-Derived Isolates of Lachnospiraceae Reveals Inter- and Intra-Species Diversity.</title>
        <authorList>
            <person name="Sorbara M.T."/>
            <person name="Littmann E.R."/>
            <person name="Fontana E."/>
            <person name="Moody T.U."/>
            <person name="Kohout C.E."/>
            <person name="Gjonbalaj M."/>
            <person name="Eaton V."/>
            <person name="Seok R."/>
            <person name="Leiner I.M."/>
            <person name="Pamer E.G."/>
        </authorList>
    </citation>
    <scope>NUCLEOTIDE SEQUENCE [LARGE SCALE GENOMIC DNA]</scope>
    <source>
        <strain evidence="2 3">MSK.17.74</strain>
    </source>
</reference>
<comment type="caution">
    <text evidence="2">The sequence shown here is derived from an EMBL/GenBank/DDBJ whole genome shotgun (WGS) entry which is preliminary data.</text>
</comment>
<sequence length="134" mass="15375">MKITEELLQKADQIPNFSDGVIMPDGDYRLIEEKGHLQTMMALLPYPEKEIWKMIPENDSALFWMIEKTGCVLTDYNSTVGMAMTQSQKEVFDALVARGIISPEYFDITRQRQKMRDQGTQGSTVSEEKTEQDC</sequence>
<name>A0ABX2HCC1_9FIRM</name>
<evidence type="ECO:0000313" key="2">
    <source>
        <dbReference type="EMBL" id="NSG87102.1"/>
    </source>
</evidence>
<evidence type="ECO:0000256" key="1">
    <source>
        <dbReference type="SAM" id="MobiDB-lite"/>
    </source>
</evidence>
<gene>
    <name evidence="2" type="ORF">G5B17_17195</name>
</gene>
<keyword evidence="3" id="KW-1185">Reference proteome</keyword>
<dbReference type="RefSeq" id="WP_148463438.1">
    <property type="nucleotide sequence ID" value="NZ_JAAITS010000060.1"/>
</dbReference>
<evidence type="ECO:0000313" key="3">
    <source>
        <dbReference type="Proteomes" id="UP001644719"/>
    </source>
</evidence>
<dbReference type="Proteomes" id="UP001644719">
    <property type="component" value="Unassembled WGS sequence"/>
</dbReference>
<proteinExistence type="predicted"/>
<accession>A0ABX2HCC1</accession>
<dbReference type="EMBL" id="JAAITS010000060">
    <property type="protein sequence ID" value="NSG87102.1"/>
    <property type="molecule type" value="Genomic_DNA"/>
</dbReference>
<protein>
    <submittedName>
        <fullName evidence="2">Uncharacterized protein</fullName>
    </submittedName>
</protein>
<feature type="region of interest" description="Disordered" evidence="1">
    <location>
        <begin position="112"/>
        <end position="134"/>
    </location>
</feature>
<organism evidence="2 3">
    <name type="scientific">Blautia faecis</name>
    <dbReference type="NCBI Taxonomy" id="871665"/>
    <lineage>
        <taxon>Bacteria</taxon>
        <taxon>Bacillati</taxon>
        <taxon>Bacillota</taxon>
        <taxon>Clostridia</taxon>
        <taxon>Lachnospirales</taxon>
        <taxon>Lachnospiraceae</taxon>
        <taxon>Blautia</taxon>
    </lineage>
</organism>